<dbReference type="EnsemblBacteria" id="ABD41179">
    <property type="protein sequence ID" value="ABD41179"/>
    <property type="gene ID" value="Mhun_1444"/>
</dbReference>
<dbReference type="FunFam" id="2.20.28.10:FF:000001">
    <property type="entry name" value="Rubredoxin"/>
    <property type="match status" value="1"/>
</dbReference>
<keyword evidence="2" id="KW-0813">Transport</keyword>
<sequence length="74" mass="8469">MQIWSIRFGSFITPGDRYSDMAAWVCTKCGYVYDERFGDPEHGIVAGTLFEKIPDTWVCPRCKAAKPFFAKKKV</sequence>
<dbReference type="InParanoid" id="Q2FLY8"/>
<gene>
    <name evidence="8" type="ordered locus">Mhun_1444</name>
</gene>
<evidence type="ECO:0000256" key="4">
    <source>
        <dbReference type="ARBA" id="ARBA00022982"/>
    </source>
</evidence>
<dbReference type="eggNOG" id="arCOG04391">
    <property type="taxonomic scope" value="Archaea"/>
</dbReference>
<dbReference type="STRING" id="323259.Mhun_1444"/>
<keyword evidence="3 6" id="KW-0479">Metal-binding</keyword>
<dbReference type="SUPFAM" id="SSF57802">
    <property type="entry name" value="Rubredoxin-like"/>
    <property type="match status" value="1"/>
</dbReference>
<evidence type="ECO:0000313" key="9">
    <source>
        <dbReference type="Proteomes" id="UP000001941"/>
    </source>
</evidence>
<dbReference type="InterPro" id="IPR024934">
    <property type="entry name" value="Rubredoxin-like_dom"/>
</dbReference>
<dbReference type="InterPro" id="IPR024935">
    <property type="entry name" value="Rubredoxin_dom"/>
</dbReference>
<comment type="similarity">
    <text evidence="6">Belongs to the rubredoxin family.</text>
</comment>
<dbReference type="GO" id="GO:0043448">
    <property type="term" value="P:alkane catabolic process"/>
    <property type="evidence" value="ECO:0007669"/>
    <property type="project" value="TreeGrafter"/>
</dbReference>
<name>Q2FLY8_METHJ</name>
<evidence type="ECO:0000256" key="5">
    <source>
        <dbReference type="ARBA" id="ARBA00023004"/>
    </source>
</evidence>
<comment type="cofactor">
    <cofactor evidence="6">
        <name>Fe(3+)</name>
        <dbReference type="ChEBI" id="CHEBI:29034"/>
    </cofactor>
</comment>
<dbReference type="PANTHER" id="PTHR47627:SF1">
    <property type="entry name" value="RUBREDOXIN-1-RELATED"/>
    <property type="match status" value="1"/>
</dbReference>
<dbReference type="EMBL" id="CP000254">
    <property type="protein sequence ID" value="ABD41179.1"/>
    <property type="molecule type" value="Genomic_DNA"/>
</dbReference>
<dbReference type="KEGG" id="mhu:Mhun_1444"/>
<evidence type="ECO:0000256" key="2">
    <source>
        <dbReference type="ARBA" id="ARBA00022448"/>
    </source>
</evidence>
<dbReference type="GO" id="GO:0005506">
    <property type="term" value="F:iron ion binding"/>
    <property type="evidence" value="ECO:0007669"/>
    <property type="project" value="UniProtKB-UniRule"/>
</dbReference>
<dbReference type="PROSITE" id="PS50903">
    <property type="entry name" value="RUBREDOXIN_LIKE"/>
    <property type="match status" value="1"/>
</dbReference>
<dbReference type="InterPro" id="IPR050526">
    <property type="entry name" value="Rubredoxin_ET"/>
</dbReference>
<keyword evidence="4 6" id="KW-0249">Electron transport</keyword>
<dbReference type="Gene3D" id="2.20.28.10">
    <property type="match status" value="1"/>
</dbReference>
<dbReference type="Proteomes" id="UP000001941">
    <property type="component" value="Chromosome"/>
</dbReference>
<accession>Q2FLY8</accession>
<dbReference type="CDD" id="cd00730">
    <property type="entry name" value="rubredoxin"/>
    <property type="match status" value="1"/>
</dbReference>
<dbReference type="AlphaFoldDB" id="Q2FLY8"/>
<evidence type="ECO:0000256" key="6">
    <source>
        <dbReference type="RuleBase" id="RU003820"/>
    </source>
</evidence>
<proteinExistence type="inferred from homology"/>
<evidence type="ECO:0000259" key="7">
    <source>
        <dbReference type="PROSITE" id="PS50903"/>
    </source>
</evidence>
<reference evidence="9" key="1">
    <citation type="journal article" date="2016" name="Stand. Genomic Sci.">
        <title>Complete genome sequence of Methanospirillum hungatei type strain JF1.</title>
        <authorList>
            <person name="Gunsalus R.P."/>
            <person name="Cook L.E."/>
            <person name="Crable B."/>
            <person name="Rohlin L."/>
            <person name="McDonald E."/>
            <person name="Mouttaki H."/>
            <person name="Sieber J.R."/>
            <person name="Poweleit N."/>
            <person name="Zhou H."/>
            <person name="Lapidus A.L."/>
            <person name="Daligault H.E."/>
            <person name="Land M."/>
            <person name="Gilna P."/>
            <person name="Ivanova N."/>
            <person name="Kyrpides N."/>
            <person name="Culley D.E."/>
            <person name="McInerney M.J."/>
        </authorList>
    </citation>
    <scope>NUCLEOTIDE SEQUENCE [LARGE SCALE GENOMIC DNA]</scope>
    <source>
        <strain evidence="9">ATCC 27890 / DSM 864 / NBRC 100397 / JF-1</strain>
    </source>
</reference>
<keyword evidence="5 6" id="KW-0408">Iron</keyword>
<feature type="domain" description="Rubredoxin-like" evidence="7">
    <location>
        <begin position="21"/>
        <end position="72"/>
    </location>
</feature>
<evidence type="ECO:0000313" key="8">
    <source>
        <dbReference type="EMBL" id="ABD41179.1"/>
    </source>
</evidence>
<organism evidence="8 9">
    <name type="scientific">Methanospirillum hungatei JF-1 (strain ATCC 27890 / DSM 864 / NBRC 100397 / JF-1)</name>
    <dbReference type="NCBI Taxonomy" id="323259"/>
    <lineage>
        <taxon>Archaea</taxon>
        <taxon>Methanobacteriati</taxon>
        <taxon>Methanobacteriota</taxon>
        <taxon>Stenosarchaea group</taxon>
        <taxon>Methanomicrobia</taxon>
        <taxon>Methanomicrobiales</taxon>
        <taxon>Methanospirillaceae</taxon>
        <taxon>Methanospirillum</taxon>
    </lineage>
</organism>
<dbReference type="Pfam" id="PF00301">
    <property type="entry name" value="Rubredoxin"/>
    <property type="match status" value="1"/>
</dbReference>
<comment type="function">
    <text evidence="1">Rubredoxin is a small nonheme, iron protein lacking acid-labile sulfide. Its single Fe, chelated to 4 Cys, functions as an electron acceptor and may also stabilize the conformation of the molecule.</text>
</comment>
<dbReference type="GO" id="GO:0009055">
    <property type="term" value="F:electron transfer activity"/>
    <property type="evidence" value="ECO:0007669"/>
    <property type="project" value="TreeGrafter"/>
</dbReference>
<evidence type="ECO:0000256" key="3">
    <source>
        <dbReference type="ARBA" id="ARBA00022723"/>
    </source>
</evidence>
<dbReference type="PANTHER" id="PTHR47627">
    <property type="entry name" value="RUBREDOXIN"/>
    <property type="match status" value="1"/>
</dbReference>
<dbReference type="PRINTS" id="PR00163">
    <property type="entry name" value="RUBREDOXIN"/>
</dbReference>
<keyword evidence="9" id="KW-1185">Reference proteome</keyword>
<dbReference type="HOGENOM" id="CLU_128747_3_1_2"/>
<protein>
    <recommendedName>
        <fullName evidence="6">Rubredoxin</fullName>
    </recommendedName>
</protein>
<evidence type="ECO:0000256" key="1">
    <source>
        <dbReference type="ARBA" id="ARBA00002360"/>
    </source>
</evidence>